<protein>
    <submittedName>
        <fullName evidence="2">XAC2610-related protein</fullName>
    </submittedName>
</protein>
<proteinExistence type="predicted"/>
<reference evidence="3" key="1">
    <citation type="journal article" date="2019" name="Int. J. Syst. Evol. Microbiol.">
        <title>The Global Catalogue of Microorganisms (GCM) 10K type strain sequencing project: providing services to taxonomists for standard genome sequencing and annotation.</title>
        <authorList>
            <consortium name="The Broad Institute Genomics Platform"/>
            <consortium name="The Broad Institute Genome Sequencing Center for Infectious Disease"/>
            <person name="Wu L."/>
            <person name="Ma J."/>
        </authorList>
    </citation>
    <scope>NUCLEOTIDE SEQUENCE [LARGE SCALE GENOMIC DNA]</scope>
    <source>
        <strain evidence="3">CGMCC 1.15345</strain>
    </source>
</reference>
<keyword evidence="1" id="KW-0732">Signal</keyword>
<keyword evidence="3" id="KW-1185">Reference proteome</keyword>
<evidence type="ECO:0000256" key="1">
    <source>
        <dbReference type="SAM" id="SignalP"/>
    </source>
</evidence>
<dbReference type="NCBIfam" id="NF047539">
    <property type="entry name" value="XAC2610_fam"/>
    <property type="match status" value="1"/>
</dbReference>
<dbReference type="RefSeq" id="WP_179003054.1">
    <property type="nucleotide sequence ID" value="NZ_JBHSCO010000006.1"/>
</dbReference>
<gene>
    <name evidence="2" type="ORF">ACFOY0_21235</name>
</gene>
<evidence type="ECO:0000313" key="3">
    <source>
        <dbReference type="Proteomes" id="UP001595719"/>
    </source>
</evidence>
<sequence>MRLKILVLFILSGISTASAQKAYLIHDFMKGYTLYFIQQKAGSQIKEYYKLTEDKGTKMVLEFGAKELAKPQTIKTAKEVTFKSLSDKNIQILGDVNFDGKPDIIIHETQINDDDGCYYPRASSHIFINTENTFTISQSISDVYNDANCMRGGSFDIDAKNKRIITSSTCGAACHGCEHYSVSGKEAKMISSFDEDGFAQGPFSKITGKKLENNKWVSFNSLSIYEPNLDPDKILAFDTKNGKGRILLFKIDTILYYAFQQNDEYKFISFAHPSSPEKANKAIFKFRKQNSSYELEFNSGSIKHLVYETANSVGIKINVNGKISDWQGMTKTGSLEALVKNKFSNVIKE</sequence>
<accession>A0ABV8WCC6</accession>
<organism evidence="2 3">
    <name type="scientific">Flavobacterium quisquiliarum</name>
    <dbReference type="NCBI Taxonomy" id="1834436"/>
    <lineage>
        <taxon>Bacteria</taxon>
        <taxon>Pseudomonadati</taxon>
        <taxon>Bacteroidota</taxon>
        <taxon>Flavobacteriia</taxon>
        <taxon>Flavobacteriales</taxon>
        <taxon>Flavobacteriaceae</taxon>
        <taxon>Flavobacterium</taxon>
    </lineage>
</organism>
<evidence type="ECO:0000313" key="2">
    <source>
        <dbReference type="EMBL" id="MFC4393530.1"/>
    </source>
</evidence>
<feature type="chain" id="PRO_5046949674" evidence="1">
    <location>
        <begin position="20"/>
        <end position="349"/>
    </location>
</feature>
<name>A0ABV8WCC6_9FLAO</name>
<feature type="signal peptide" evidence="1">
    <location>
        <begin position="1"/>
        <end position="19"/>
    </location>
</feature>
<comment type="caution">
    <text evidence="2">The sequence shown here is derived from an EMBL/GenBank/DDBJ whole genome shotgun (WGS) entry which is preliminary data.</text>
</comment>
<dbReference type="Proteomes" id="UP001595719">
    <property type="component" value="Unassembled WGS sequence"/>
</dbReference>
<dbReference type="EMBL" id="JBHSCO010000006">
    <property type="protein sequence ID" value="MFC4393530.1"/>
    <property type="molecule type" value="Genomic_DNA"/>
</dbReference>
<dbReference type="InterPro" id="IPR058087">
    <property type="entry name" value="XAC2610_dom"/>
</dbReference>